<evidence type="ECO:0008006" key="4">
    <source>
        <dbReference type="Google" id="ProtNLM"/>
    </source>
</evidence>
<accession>A0A1H7P9Q5</accession>
<sequence>MDNRMKKYFGALIAVTGLLFASCSSDDDGLALSTCVDGVMNGDETGVDCGGSCESCESGVVAPDTYVFTRDDASTVSFSGQTIRLKMGQELLANFTTPTNTIDDLIGMFAHVEGGIDFEEDALNVSDKNLRSKVAASADYFSTNATNQALIRADLEGFINAQVEEVYPNWEVAAEAGVAGQLADGDRTRYVSANGLEYNQLFAKSLIGGLMTDQMLNNYLSTAVLDEADNIANNDGDVVEEGSSYTTMEHKWDEAYGYAYGLNADQANPNADLGADSFLNEYIERANSDTDFEGLADDVFNAFKLGRAAIVAKNYEVRDQQAEIIKENISKLIAIRAIFYLQNGKLGLAGETPNYGSAFHALSEAYGFIYSLQFTRKPNSTDPYFTKDEVDAFLIDLLDDGDNGLWNVEEITLDSISEEIASRFDFTVAQAAE</sequence>
<dbReference type="EMBL" id="FNZN01000003">
    <property type="protein sequence ID" value="SEL32473.1"/>
    <property type="molecule type" value="Genomic_DNA"/>
</dbReference>
<keyword evidence="3" id="KW-1185">Reference proteome</keyword>
<evidence type="ECO:0000313" key="2">
    <source>
        <dbReference type="EMBL" id="SEL32473.1"/>
    </source>
</evidence>
<dbReference type="Pfam" id="PF16148">
    <property type="entry name" value="DUF4856"/>
    <property type="match status" value="1"/>
</dbReference>
<gene>
    <name evidence="2" type="ORF">SAMN04488008_103391</name>
</gene>
<dbReference type="STRING" id="228957.SAMN04488008_103391"/>
<reference evidence="3" key="1">
    <citation type="submission" date="2016-10" db="EMBL/GenBank/DDBJ databases">
        <authorList>
            <person name="Varghese N."/>
            <person name="Submissions S."/>
        </authorList>
    </citation>
    <scope>NUCLEOTIDE SEQUENCE [LARGE SCALE GENOMIC DNA]</scope>
    <source>
        <strain evidence="3">DSM 16471</strain>
    </source>
</reference>
<name>A0A1H7P9Q5_9FLAO</name>
<dbReference type="PROSITE" id="PS51257">
    <property type="entry name" value="PROKAR_LIPOPROTEIN"/>
    <property type="match status" value="1"/>
</dbReference>
<feature type="signal peptide" evidence="1">
    <location>
        <begin position="1"/>
        <end position="21"/>
    </location>
</feature>
<dbReference type="AlphaFoldDB" id="A0A1H7P9Q5"/>
<protein>
    <recommendedName>
        <fullName evidence="4">DUF4856 domain-containing protein</fullName>
    </recommendedName>
</protein>
<dbReference type="InterPro" id="IPR032331">
    <property type="entry name" value="DUF4856"/>
</dbReference>
<evidence type="ECO:0000313" key="3">
    <source>
        <dbReference type="Proteomes" id="UP000198990"/>
    </source>
</evidence>
<organism evidence="2 3">
    <name type="scientific">Maribacter orientalis</name>
    <dbReference type="NCBI Taxonomy" id="228957"/>
    <lineage>
        <taxon>Bacteria</taxon>
        <taxon>Pseudomonadati</taxon>
        <taxon>Bacteroidota</taxon>
        <taxon>Flavobacteriia</taxon>
        <taxon>Flavobacteriales</taxon>
        <taxon>Flavobacteriaceae</taxon>
        <taxon>Maribacter</taxon>
    </lineage>
</organism>
<keyword evidence="1" id="KW-0732">Signal</keyword>
<evidence type="ECO:0000256" key="1">
    <source>
        <dbReference type="SAM" id="SignalP"/>
    </source>
</evidence>
<dbReference type="Proteomes" id="UP000198990">
    <property type="component" value="Unassembled WGS sequence"/>
</dbReference>
<proteinExistence type="predicted"/>
<feature type="chain" id="PRO_5011434304" description="DUF4856 domain-containing protein" evidence="1">
    <location>
        <begin position="22"/>
        <end position="433"/>
    </location>
</feature>